<organism evidence="3 4">
    <name type="scientific">Kitasatospora nipponensis</name>
    <dbReference type="NCBI Taxonomy" id="258049"/>
    <lineage>
        <taxon>Bacteria</taxon>
        <taxon>Bacillati</taxon>
        <taxon>Actinomycetota</taxon>
        <taxon>Actinomycetes</taxon>
        <taxon>Kitasatosporales</taxon>
        <taxon>Streptomycetaceae</taxon>
        <taxon>Kitasatospora</taxon>
    </lineage>
</organism>
<feature type="region of interest" description="Disordered" evidence="1">
    <location>
        <begin position="57"/>
        <end position="82"/>
    </location>
</feature>
<keyword evidence="2" id="KW-0732">Signal</keyword>
<dbReference type="EMBL" id="BAAALF010000043">
    <property type="protein sequence ID" value="GAA1237762.1"/>
    <property type="molecule type" value="Genomic_DNA"/>
</dbReference>
<name>A0ABP4GUW7_9ACTN</name>
<evidence type="ECO:0000313" key="4">
    <source>
        <dbReference type="Proteomes" id="UP001500037"/>
    </source>
</evidence>
<evidence type="ECO:0008006" key="5">
    <source>
        <dbReference type="Google" id="ProtNLM"/>
    </source>
</evidence>
<dbReference type="Proteomes" id="UP001500037">
    <property type="component" value="Unassembled WGS sequence"/>
</dbReference>
<keyword evidence="4" id="KW-1185">Reference proteome</keyword>
<proteinExistence type="predicted"/>
<evidence type="ECO:0000256" key="2">
    <source>
        <dbReference type="SAM" id="SignalP"/>
    </source>
</evidence>
<protein>
    <recommendedName>
        <fullName evidence="5">Lipoprotein</fullName>
    </recommendedName>
</protein>
<reference evidence="4" key="1">
    <citation type="journal article" date="2019" name="Int. J. Syst. Evol. Microbiol.">
        <title>The Global Catalogue of Microorganisms (GCM) 10K type strain sequencing project: providing services to taxonomists for standard genome sequencing and annotation.</title>
        <authorList>
            <consortium name="The Broad Institute Genomics Platform"/>
            <consortium name="The Broad Institute Genome Sequencing Center for Infectious Disease"/>
            <person name="Wu L."/>
            <person name="Ma J."/>
        </authorList>
    </citation>
    <scope>NUCLEOTIDE SEQUENCE [LARGE SCALE GENOMIC DNA]</scope>
    <source>
        <strain evidence="4">JCM 13004</strain>
    </source>
</reference>
<feature type="chain" id="PRO_5045588678" description="Lipoprotein" evidence="2">
    <location>
        <begin position="26"/>
        <end position="239"/>
    </location>
</feature>
<comment type="caution">
    <text evidence="3">The sequence shown here is derived from an EMBL/GenBank/DDBJ whole genome shotgun (WGS) entry which is preliminary data.</text>
</comment>
<feature type="signal peptide" evidence="2">
    <location>
        <begin position="1"/>
        <end position="25"/>
    </location>
</feature>
<accession>A0ABP4GUW7</accession>
<gene>
    <name evidence="3" type="ORF">GCM10009665_29850</name>
</gene>
<evidence type="ECO:0000256" key="1">
    <source>
        <dbReference type="SAM" id="MobiDB-lite"/>
    </source>
</evidence>
<sequence>MITTGDSFMRTSTLLRAAVPAAALALLLTGCGPDETPAPAGASSAAPSAAASSAAPSKSAAAPSKGGAAPSTSAGASAPASSAPGGPGAGFAAALAPSAQAQGVYSDHQKGDISLTIGPVKVVKGDVADLAKFAKAADLAGKTPYYVSVSYTHTGGNGLFEPYFNAQLRAMVSDTDQAPKIDLLSGFPQCQSDVPKGGADFVKGQTEHECAIYLAPSDKPLKYVLWVNKSGAPLAWKAS</sequence>
<evidence type="ECO:0000313" key="3">
    <source>
        <dbReference type="EMBL" id="GAA1237762.1"/>
    </source>
</evidence>